<reference evidence="1" key="1">
    <citation type="journal article" date="2015" name="Nature">
        <title>Complex archaea that bridge the gap between prokaryotes and eukaryotes.</title>
        <authorList>
            <person name="Spang A."/>
            <person name="Saw J.H."/>
            <person name="Jorgensen S.L."/>
            <person name="Zaremba-Niedzwiedzka K."/>
            <person name="Martijn J."/>
            <person name="Lind A.E."/>
            <person name="van Eijk R."/>
            <person name="Schleper C."/>
            <person name="Guy L."/>
            <person name="Ettema T.J."/>
        </authorList>
    </citation>
    <scope>NUCLEOTIDE SEQUENCE</scope>
</reference>
<sequence length="172" mass="18533">MKRLLLVLFLCLVALPAFGQSRIIFTRSNGEIAVRNLLPGAMAQDFTNAIQHAIDSGKAVDPPVVVDQTDIPADRIFRNAWRRSGGTVLGDMPLARDIHAGRIATAQVAEIARLKVEERKERLKGNTSQADTHATTVTALEALDLNVLATQIAAAPNPTALSAIWPANVPRL</sequence>
<comment type="caution">
    <text evidence="1">The sequence shown here is derived from an EMBL/GenBank/DDBJ whole genome shotgun (WGS) entry which is preliminary data.</text>
</comment>
<accession>A0A0F8WRQ9</accession>
<name>A0A0F8WRQ9_9ZZZZ</name>
<dbReference type="AlphaFoldDB" id="A0A0F8WRQ9"/>
<proteinExistence type="predicted"/>
<dbReference type="EMBL" id="LAZR01063381">
    <property type="protein sequence ID" value="KKK59617.1"/>
    <property type="molecule type" value="Genomic_DNA"/>
</dbReference>
<evidence type="ECO:0000313" key="1">
    <source>
        <dbReference type="EMBL" id="KKK59617.1"/>
    </source>
</evidence>
<gene>
    <name evidence="1" type="ORF">LCGC14_3032600</name>
</gene>
<protein>
    <submittedName>
        <fullName evidence="1">Uncharacterized protein</fullName>
    </submittedName>
</protein>
<organism evidence="1">
    <name type="scientific">marine sediment metagenome</name>
    <dbReference type="NCBI Taxonomy" id="412755"/>
    <lineage>
        <taxon>unclassified sequences</taxon>
        <taxon>metagenomes</taxon>
        <taxon>ecological metagenomes</taxon>
    </lineage>
</organism>